<dbReference type="GO" id="GO:0005992">
    <property type="term" value="P:trehalose biosynthetic process"/>
    <property type="evidence" value="ECO:0007669"/>
    <property type="project" value="InterPro"/>
</dbReference>
<dbReference type="EMBL" id="JACJIA010000012">
    <property type="protein sequence ID" value="MBA8955716.1"/>
    <property type="molecule type" value="Genomic_DNA"/>
</dbReference>
<dbReference type="Gene3D" id="3.40.50.2000">
    <property type="entry name" value="Glycogen Phosphorylase B"/>
    <property type="match status" value="2"/>
</dbReference>
<comment type="similarity">
    <text evidence="1">Belongs to the glycosyltransferase 20 family.</text>
</comment>
<dbReference type="EC" id="2.4.1.15" evidence="3"/>
<sequence>MSQVLVASNRGPVAFAVSDDGDLTMRRGGGGLVSGLAAVTGGPGDPGAGRPVVPPAASPTAPAAASPEVLWVCAALSDGDRRAARQAPDGRLDLAGYDLGGAAVRMLDIPADTFHRAYNGIANSTLWFVHHLLYDTPSAPHFDARFRREWQSYEAYNAAFADALARDAAPGAKAAIQDYHLSLAPAMLRERRPDLKIVHFSHTPWAPPEYYRLLPDDLGVRLLEGVLGADHAGFLAERWAEAFLDCCERLLPGAKVDRHARTVTRAGHVTRVGVHGLGVDGPALRRRAAGQDVDERAAALREQVGDRRLIVRVDRTELSKNIVRGLAAYREMLANHPEWRGRVVHLAFAYPSRTDLREYREYTDAVRRMADQITQEFGTPAWDPLILQVNDDYPRSLAAFRLADVLLVNPIRDGMNLVAKEGPVVSEQGCALVLSTEAGAASELAENAQMVNPYDVSQTAEALHRALLLPRDERAERCARLAESAMALPPQRWFADQLAALD</sequence>
<dbReference type="Pfam" id="PF00982">
    <property type="entry name" value="Glyco_transf_20"/>
    <property type="match status" value="1"/>
</dbReference>
<dbReference type="SUPFAM" id="SSF53756">
    <property type="entry name" value="UDP-Glycosyltransferase/glycogen phosphorylase"/>
    <property type="match status" value="1"/>
</dbReference>
<dbReference type="PANTHER" id="PTHR10788">
    <property type="entry name" value="TREHALOSE-6-PHOSPHATE SYNTHASE"/>
    <property type="match status" value="1"/>
</dbReference>
<protein>
    <submittedName>
        <fullName evidence="3">Trehalose 6-phosphate synthase</fullName>
        <ecNumber evidence="3">2.4.1.15</ecNumber>
    </submittedName>
</protein>
<keyword evidence="3" id="KW-0328">Glycosyltransferase</keyword>
<evidence type="ECO:0000313" key="3">
    <source>
        <dbReference type="EMBL" id="MBA8955716.1"/>
    </source>
</evidence>
<dbReference type="AlphaFoldDB" id="A0A7W3LWT4"/>
<keyword evidence="3" id="KW-0808">Transferase</keyword>
<gene>
    <name evidence="3" type="ORF">HNR61_007392</name>
</gene>
<feature type="region of interest" description="Disordered" evidence="2">
    <location>
        <begin position="41"/>
        <end position="60"/>
    </location>
</feature>
<evidence type="ECO:0000256" key="1">
    <source>
        <dbReference type="ARBA" id="ARBA00008799"/>
    </source>
</evidence>
<dbReference type="RefSeq" id="WP_182847671.1">
    <property type="nucleotide sequence ID" value="NZ_BAAALP010000045.1"/>
</dbReference>
<comment type="caution">
    <text evidence="3">The sequence shown here is derived from an EMBL/GenBank/DDBJ whole genome shotgun (WGS) entry which is preliminary data.</text>
</comment>
<dbReference type="GO" id="GO:0003825">
    <property type="term" value="F:alpha,alpha-trehalose-phosphate synthase (UDP-forming) activity"/>
    <property type="evidence" value="ECO:0007669"/>
    <property type="project" value="UniProtKB-EC"/>
</dbReference>
<evidence type="ECO:0000313" key="4">
    <source>
        <dbReference type="Proteomes" id="UP000572680"/>
    </source>
</evidence>
<accession>A0A7W3LWT4</accession>
<dbReference type="PANTHER" id="PTHR10788:SF106">
    <property type="entry name" value="BCDNA.GH08860"/>
    <property type="match status" value="1"/>
</dbReference>
<dbReference type="CDD" id="cd03788">
    <property type="entry name" value="GT20_TPS"/>
    <property type="match status" value="1"/>
</dbReference>
<dbReference type="Proteomes" id="UP000572680">
    <property type="component" value="Unassembled WGS sequence"/>
</dbReference>
<proteinExistence type="inferred from homology"/>
<dbReference type="GO" id="GO:0004805">
    <property type="term" value="F:trehalose-phosphatase activity"/>
    <property type="evidence" value="ECO:0007669"/>
    <property type="project" value="TreeGrafter"/>
</dbReference>
<name>A0A7W3LWT4_ACTNM</name>
<keyword evidence="4" id="KW-1185">Reference proteome</keyword>
<organism evidence="3 4">
    <name type="scientific">Actinomadura namibiensis</name>
    <dbReference type="NCBI Taxonomy" id="182080"/>
    <lineage>
        <taxon>Bacteria</taxon>
        <taxon>Bacillati</taxon>
        <taxon>Actinomycetota</taxon>
        <taxon>Actinomycetes</taxon>
        <taxon>Streptosporangiales</taxon>
        <taxon>Thermomonosporaceae</taxon>
        <taxon>Actinomadura</taxon>
    </lineage>
</organism>
<dbReference type="InterPro" id="IPR001830">
    <property type="entry name" value="Glyco_trans_20"/>
</dbReference>
<dbReference type="GO" id="GO:0005829">
    <property type="term" value="C:cytosol"/>
    <property type="evidence" value="ECO:0007669"/>
    <property type="project" value="TreeGrafter"/>
</dbReference>
<reference evidence="3 4" key="1">
    <citation type="submission" date="2020-08" db="EMBL/GenBank/DDBJ databases">
        <title>Genomic Encyclopedia of Type Strains, Phase IV (KMG-IV): sequencing the most valuable type-strain genomes for metagenomic binning, comparative biology and taxonomic classification.</title>
        <authorList>
            <person name="Goeker M."/>
        </authorList>
    </citation>
    <scope>NUCLEOTIDE SEQUENCE [LARGE SCALE GENOMIC DNA]</scope>
    <source>
        <strain evidence="3 4">DSM 44197</strain>
    </source>
</reference>
<evidence type="ECO:0000256" key="2">
    <source>
        <dbReference type="SAM" id="MobiDB-lite"/>
    </source>
</evidence>